<dbReference type="EMBL" id="CP031223">
    <property type="protein sequence ID" value="QFG00374.1"/>
    <property type="molecule type" value="Genomic_DNA"/>
</dbReference>
<keyword evidence="3" id="KW-1185">Reference proteome</keyword>
<name>A0A5J6SV10_9BACI</name>
<sequence length="59" mass="7025">MRHNGQIMGSEAQVKSAEQRLKPLLKEKVCQWICRMAEKLNMVRIFLWKRTDELPEVQV</sequence>
<dbReference type="AlphaFoldDB" id="A0A5J6SV10"/>
<dbReference type="KEGG" id="psyo:PB01_17050"/>
<accession>A0A5J6SV10</accession>
<organism evidence="1 3">
    <name type="scientific">Psychrobacillus glaciei</name>
    <dbReference type="NCBI Taxonomy" id="2283160"/>
    <lineage>
        <taxon>Bacteria</taxon>
        <taxon>Bacillati</taxon>
        <taxon>Bacillota</taxon>
        <taxon>Bacilli</taxon>
        <taxon>Bacillales</taxon>
        <taxon>Bacillaceae</taxon>
        <taxon>Psychrobacillus</taxon>
    </lineage>
</organism>
<evidence type="ECO:0000313" key="1">
    <source>
        <dbReference type="EMBL" id="QFG00088.1"/>
    </source>
</evidence>
<proteinExistence type="predicted"/>
<reference evidence="1 3" key="1">
    <citation type="submission" date="2018-07" db="EMBL/GenBank/DDBJ databases">
        <title>Complete genome sequence of Psychrobacillus sp. PB01, isolated from iceberg, and comparative genome analysis of Psychrobacillus strains.</title>
        <authorList>
            <person name="Lee P.C."/>
        </authorList>
    </citation>
    <scope>NUCLEOTIDE SEQUENCE [LARGE SCALE GENOMIC DNA]</scope>
    <source>
        <strain evidence="1 3">PB01</strain>
    </source>
</reference>
<gene>
    <name evidence="1" type="ORF">PB01_15340</name>
    <name evidence="2" type="ORF">PB01_17050</name>
</gene>
<protein>
    <submittedName>
        <fullName evidence="1">Uncharacterized protein</fullName>
    </submittedName>
</protein>
<dbReference type="Proteomes" id="UP000325517">
    <property type="component" value="Chromosome"/>
</dbReference>
<dbReference type="EMBL" id="CP031223">
    <property type="protein sequence ID" value="QFG00088.1"/>
    <property type="molecule type" value="Genomic_DNA"/>
</dbReference>
<evidence type="ECO:0000313" key="2">
    <source>
        <dbReference type="EMBL" id="QFG00374.1"/>
    </source>
</evidence>
<dbReference type="KEGG" id="psyo:PB01_15340"/>
<evidence type="ECO:0000313" key="3">
    <source>
        <dbReference type="Proteomes" id="UP000325517"/>
    </source>
</evidence>